<feature type="transmembrane region" description="Helical" evidence="1">
    <location>
        <begin position="96"/>
        <end position="114"/>
    </location>
</feature>
<dbReference type="Proteomes" id="UP001222770">
    <property type="component" value="Unassembled WGS sequence"/>
</dbReference>
<dbReference type="PANTHER" id="PTHR36927:SF1">
    <property type="entry name" value="MDO-LIKE PROTEIN"/>
    <property type="match status" value="1"/>
</dbReference>
<comment type="caution">
    <text evidence="3">The sequence shown here is derived from an EMBL/GenBank/DDBJ whole genome shotgun (WGS) entry which is preliminary data.</text>
</comment>
<feature type="transmembrane region" description="Helical" evidence="1">
    <location>
        <begin position="175"/>
        <end position="195"/>
    </location>
</feature>
<feature type="domain" description="Acyltransferase 3" evidence="2">
    <location>
        <begin position="15"/>
        <end position="364"/>
    </location>
</feature>
<keyword evidence="1" id="KW-0472">Membrane</keyword>
<dbReference type="EMBL" id="JAROCY010000017">
    <property type="protein sequence ID" value="MDF8334822.1"/>
    <property type="molecule type" value="Genomic_DNA"/>
</dbReference>
<feature type="transmembrane region" description="Helical" evidence="1">
    <location>
        <begin position="310"/>
        <end position="333"/>
    </location>
</feature>
<evidence type="ECO:0000256" key="1">
    <source>
        <dbReference type="SAM" id="Phobius"/>
    </source>
</evidence>
<organism evidence="3 4">
    <name type="scientific">Novosphingobium cyanobacteriorum</name>
    <dbReference type="NCBI Taxonomy" id="3024215"/>
    <lineage>
        <taxon>Bacteria</taxon>
        <taxon>Pseudomonadati</taxon>
        <taxon>Pseudomonadota</taxon>
        <taxon>Alphaproteobacteria</taxon>
        <taxon>Sphingomonadales</taxon>
        <taxon>Sphingomonadaceae</taxon>
        <taxon>Novosphingobium</taxon>
    </lineage>
</organism>
<keyword evidence="1" id="KW-1133">Transmembrane helix</keyword>
<dbReference type="GO" id="GO:0016746">
    <property type="term" value="F:acyltransferase activity"/>
    <property type="evidence" value="ECO:0007669"/>
    <property type="project" value="UniProtKB-KW"/>
</dbReference>
<reference evidence="3 4" key="1">
    <citation type="submission" date="2023-03" db="EMBL/GenBank/DDBJ databases">
        <title>Novosphingobium cyanobacteriorum sp. nov., isolated from a eutrophic reservoir during the Microcystis bloom period.</title>
        <authorList>
            <person name="Kang M."/>
            <person name="Le V."/>
            <person name="Ko S.-R."/>
            <person name="Lee S.-A."/>
            <person name="Ahn C.-Y."/>
        </authorList>
    </citation>
    <scope>NUCLEOTIDE SEQUENCE [LARGE SCALE GENOMIC DNA]</scope>
    <source>
        <strain evidence="3 4">HBC54</strain>
    </source>
</reference>
<feature type="transmembrane region" description="Helical" evidence="1">
    <location>
        <begin position="239"/>
        <end position="256"/>
    </location>
</feature>
<dbReference type="Pfam" id="PF01757">
    <property type="entry name" value="Acyl_transf_3"/>
    <property type="match status" value="1"/>
</dbReference>
<dbReference type="RefSeq" id="WP_277279594.1">
    <property type="nucleotide sequence ID" value="NZ_JAROCY010000017.1"/>
</dbReference>
<feature type="transmembrane region" description="Helical" evidence="1">
    <location>
        <begin position="134"/>
        <end position="154"/>
    </location>
</feature>
<dbReference type="InterPro" id="IPR002656">
    <property type="entry name" value="Acyl_transf_3_dom"/>
</dbReference>
<evidence type="ECO:0000313" key="3">
    <source>
        <dbReference type="EMBL" id="MDF8334822.1"/>
    </source>
</evidence>
<protein>
    <submittedName>
        <fullName evidence="3">Acyltransferase family protein</fullName>
    </submittedName>
</protein>
<proteinExistence type="predicted"/>
<feature type="transmembrane region" description="Helical" evidence="1">
    <location>
        <begin position="52"/>
        <end position="75"/>
    </location>
</feature>
<keyword evidence="3" id="KW-0012">Acyltransferase</keyword>
<dbReference type="PANTHER" id="PTHR36927">
    <property type="entry name" value="BLR4337 PROTEIN"/>
    <property type="match status" value="1"/>
</dbReference>
<feature type="transmembrane region" description="Helical" evidence="1">
    <location>
        <begin position="345"/>
        <end position="365"/>
    </location>
</feature>
<dbReference type="InterPro" id="IPR050623">
    <property type="entry name" value="Glucan_succinyl_AcylTrfase"/>
</dbReference>
<feature type="transmembrane region" description="Helical" evidence="1">
    <location>
        <begin position="215"/>
        <end position="232"/>
    </location>
</feature>
<keyword evidence="3" id="KW-0808">Transferase</keyword>
<keyword evidence="1" id="KW-0812">Transmembrane</keyword>
<evidence type="ECO:0000313" key="4">
    <source>
        <dbReference type="Proteomes" id="UP001222770"/>
    </source>
</evidence>
<feature type="transmembrane region" description="Helical" evidence="1">
    <location>
        <begin position="276"/>
        <end position="298"/>
    </location>
</feature>
<sequence length="391" mass="43225">MDRSAMAGTESRLHHLDAARALFLLLGIPFHVATTAIMILSPEAPGFREDPVIGFSLSAIHSFRMFAFFMLSGFFAAMMRERKGRSSWLADRWVRIGVPLAVSVASLAVIQHHLKVGLSELWAGGFHGLPLAFEHLWFLIVLLMFVTSYSILPVRWKLPSDRLRRALCLEGMGGAALLGVLALWGAALAAIVYLFELQDNEAFFEHQLTIRYMQYAPGFLLGAMAWHWRVGARMFNLPLRAHLLTTAGLLAVHLWLEPMFRPALGLPMEIDPPLRLLDGAVMQPLGLLLSLLAFRLLARVANRPSRAIAFLVEGAMAIYLFHMTWAMVTVTLLARFLPGAPLPVAQWLAASALVLAMSTLCFLLVRRQPLLALAFCGTRLARPAAGREATA</sequence>
<evidence type="ECO:0000259" key="2">
    <source>
        <dbReference type="Pfam" id="PF01757"/>
    </source>
</evidence>
<name>A0ABT6CLM9_9SPHN</name>
<accession>A0ABT6CLM9</accession>
<gene>
    <name evidence="3" type="ORF">POM99_16560</name>
</gene>
<feature type="transmembrane region" description="Helical" evidence="1">
    <location>
        <begin position="21"/>
        <end position="40"/>
    </location>
</feature>
<keyword evidence="4" id="KW-1185">Reference proteome</keyword>